<dbReference type="EMBL" id="JBHSPU010000042">
    <property type="protein sequence ID" value="MFC5918580.1"/>
    <property type="molecule type" value="Genomic_DNA"/>
</dbReference>
<evidence type="ECO:0000259" key="1">
    <source>
        <dbReference type="Pfam" id="PF13577"/>
    </source>
</evidence>
<accession>A0ABW1GXR3</accession>
<reference evidence="3" key="1">
    <citation type="journal article" date="2019" name="Int. J. Syst. Evol. Microbiol.">
        <title>The Global Catalogue of Microorganisms (GCM) 10K type strain sequencing project: providing services to taxonomists for standard genome sequencing and annotation.</title>
        <authorList>
            <consortium name="The Broad Institute Genomics Platform"/>
            <consortium name="The Broad Institute Genome Sequencing Center for Infectious Disease"/>
            <person name="Wu L."/>
            <person name="Ma J."/>
        </authorList>
    </citation>
    <scope>NUCLEOTIDE SEQUENCE [LARGE SCALE GENOMIC DNA]</scope>
    <source>
        <strain evidence="3">JCM 4147</strain>
    </source>
</reference>
<feature type="domain" description="SnoaL-like" evidence="1">
    <location>
        <begin position="15"/>
        <end position="144"/>
    </location>
</feature>
<comment type="caution">
    <text evidence="2">The sequence shown here is derived from an EMBL/GenBank/DDBJ whole genome shotgun (WGS) entry which is preliminary data.</text>
</comment>
<dbReference type="SUPFAM" id="SSF54427">
    <property type="entry name" value="NTF2-like"/>
    <property type="match status" value="1"/>
</dbReference>
<dbReference type="Pfam" id="PF13577">
    <property type="entry name" value="SnoaL_4"/>
    <property type="match status" value="1"/>
</dbReference>
<keyword evidence="3" id="KW-1185">Reference proteome</keyword>
<evidence type="ECO:0000313" key="3">
    <source>
        <dbReference type="Proteomes" id="UP001596200"/>
    </source>
</evidence>
<dbReference type="InterPro" id="IPR032710">
    <property type="entry name" value="NTF2-like_dom_sf"/>
</dbReference>
<gene>
    <name evidence="2" type="ORF">ACFP1B_34895</name>
</gene>
<dbReference type="InterPro" id="IPR037401">
    <property type="entry name" value="SnoaL-like"/>
</dbReference>
<organism evidence="2 3">
    <name type="scientific">Streptomyces pulveraceus</name>
    <dbReference type="NCBI Taxonomy" id="68258"/>
    <lineage>
        <taxon>Bacteria</taxon>
        <taxon>Bacillati</taxon>
        <taxon>Actinomycetota</taxon>
        <taxon>Actinomycetes</taxon>
        <taxon>Kitasatosporales</taxon>
        <taxon>Streptomycetaceae</taxon>
        <taxon>Streptomyces</taxon>
    </lineage>
</organism>
<evidence type="ECO:0000313" key="2">
    <source>
        <dbReference type="EMBL" id="MFC5918580.1"/>
    </source>
</evidence>
<dbReference type="RefSeq" id="WP_329918006.1">
    <property type="nucleotide sequence ID" value="NZ_BAAATU010000036.1"/>
</dbReference>
<name>A0ABW1GXR3_9ACTN</name>
<sequence length="152" mass="17215">MTTYTFEPRLGTDRTALYVEVQQFYARQVRLLDDLRAEEFAATFTADGVFAPSPGLPPAHGREAIAAALRAAHARRFGTEPVRSRHWYNMLRVDPGPDGTLVTHYYTLVMVSRPWDPAPVIAPSSVVEDVLVYEDGELRTRERRITPDHQSF</sequence>
<dbReference type="Proteomes" id="UP001596200">
    <property type="component" value="Unassembled WGS sequence"/>
</dbReference>
<protein>
    <submittedName>
        <fullName evidence="2">Nuclear transport factor 2 family protein</fullName>
    </submittedName>
</protein>
<proteinExistence type="predicted"/>
<dbReference type="Gene3D" id="3.10.450.50">
    <property type="match status" value="1"/>
</dbReference>